<evidence type="ECO:0000256" key="8">
    <source>
        <dbReference type="ARBA" id="ARBA00022723"/>
    </source>
</evidence>
<evidence type="ECO:0000256" key="1">
    <source>
        <dbReference type="ARBA" id="ARBA00000900"/>
    </source>
</evidence>
<feature type="compositionally biased region" description="Basic and acidic residues" evidence="13">
    <location>
        <begin position="730"/>
        <end position="762"/>
    </location>
</feature>
<keyword evidence="9 12" id="KW-0863">Zinc-finger</keyword>
<evidence type="ECO:0000313" key="15">
    <source>
        <dbReference type="EMBL" id="RMZ74184.1"/>
    </source>
</evidence>
<evidence type="ECO:0000259" key="14">
    <source>
        <dbReference type="PROSITE" id="PS50089"/>
    </source>
</evidence>
<dbReference type="PROSITE" id="PS50089">
    <property type="entry name" value="ZF_RING_2"/>
    <property type="match status" value="1"/>
</dbReference>
<dbReference type="PROSITE" id="PS00028">
    <property type="entry name" value="ZINC_FINGER_C2H2_1"/>
    <property type="match status" value="2"/>
</dbReference>
<gene>
    <name evidence="15" type="ORF">GMOD_00005047</name>
</gene>
<name>A0A3M7MIK0_9PLEO</name>
<comment type="pathway">
    <text evidence="3">Protein modification; protein ubiquitination.</text>
</comment>
<dbReference type="GO" id="GO:0005737">
    <property type="term" value="C:cytoplasm"/>
    <property type="evidence" value="ECO:0007669"/>
    <property type="project" value="UniProtKB-SubCell"/>
</dbReference>
<feature type="region of interest" description="Disordered" evidence="13">
    <location>
        <begin position="345"/>
        <end position="434"/>
    </location>
</feature>
<dbReference type="EMBL" id="KE747843">
    <property type="protein sequence ID" value="RMZ74184.1"/>
    <property type="molecule type" value="Genomic_DNA"/>
</dbReference>
<evidence type="ECO:0000313" key="16">
    <source>
        <dbReference type="Proteomes" id="UP000265663"/>
    </source>
</evidence>
<dbReference type="GO" id="GO:0008270">
    <property type="term" value="F:zinc ion binding"/>
    <property type="evidence" value="ECO:0007669"/>
    <property type="project" value="UniProtKB-KW"/>
</dbReference>
<feature type="compositionally biased region" description="Polar residues" evidence="13">
    <location>
        <begin position="785"/>
        <end position="807"/>
    </location>
</feature>
<keyword evidence="7" id="KW-0808">Transferase</keyword>
<feature type="compositionally biased region" description="Basic and acidic residues" evidence="13">
    <location>
        <begin position="373"/>
        <end position="391"/>
    </location>
</feature>
<dbReference type="Pfam" id="PF25447">
    <property type="entry name" value="RING_ZNF598"/>
    <property type="match status" value="1"/>
</dbReference>
<dbReference type="GO" id="GO:0016567">
    <property type="term" value="P:protein ubiquitination"/>
    <property type="evidence" value="ECO:0007669"/>
    <property type="project" value="TreeGrafter"/>
</dbReference>
<dbReference type="SUPFAM" id="SSF57850">
    <property type="entry name" value="RING/U-box"/>
    <property type="match status" value="1"/>
</dbReference>
<dbReference type="GO" id="GO:0043022">
    <property type="term" value="F:ribosome binding"/>
    <property type="evidence" value="ECO:0007669"/>
    <property type="project" value="TreeGrafter"/>
</dbReference>
<feature type="compositionally biased region" description="Low complexity" evidence="13">
    <location>
        <begin position="1105"/>
        <end position="1116"/>
    </location>
</feature>
<evidence type="ECO:0000256" key="13">
    <source>
        <dbReference type="SAM" id="MobiDB-lite"/>
    </source>
</evidence>
<dbReference type="Proteomes" id="UP000265663">
    <property type="component" value="Unassembled WGS sequence"/>
</dbReference>
<evidence type="ECO:0000256" key="12">
    <source>
        <dbReference type="PROSITE-ProRule" id="PRU00175"/>
    </source>
</evidence>
<feature type="compositionally biased region" description="Basic and acidic residues" evidence="13">
    <location>
        <begin position="411"/>
        <end position="420"/>
    </location>
</feature>
<evidence type="ECO:0000256" key="5">
    <source>
        <dbReference type="ARBA" id="ARBA00022490"/>
    </source>
</evidence>
<reference evidence="15 16" key="1">
    <citation type="journal article" date="2014" name="PLoS ONE">
        <title>De novo Genome Assembly of the Fungal Plant Pathogen Pyrenophora semeniperda.</title>
        <authorList>
            <person name="Soliai M.M."/>
            <person name="Meyer S.E."/>
            <person name="Udall J.A."/>
            <person name="Elzinga D.E."/>
            <person name="Hermansen R.A."/>
            <person name="Bodily P.M."/>
            <person name="Hart A.A."/>
            <person name="Coleman C.E."/>
        </authorList>
    </citation>
    <scope>NUCLEOTIDE SEQUENCE [LARGE SCALE GENOMIC DNA]</scope>
    <source>
        <strain evidence="15 16">CCB06</strain>
        <tissue evidence="15">Mycelium</tissue>
    </source>
</reference>
<keyword evidence="10" id="KW-0862">Zinc</keyword>
<dbReference type="CDD" id="cd16615">
    <property type="entry name" value="RING-HC_ZNF598"/>
    <property type="match status" value="1"/>
</dbReference>
<feature type="compositionally biased region" description="Basic residues" evidence="13">
    <location>
        <begin position="1126"/>
        <end position="1135"/>
    </location>
</feature>
<protein>
    <recommendedName>
        <fullName evidence="4">RING-type E3 ubiquitin transferase</fullName>
        <ecNumber evidence="4">2.3.2.27</ecNumber>
    </recommendedName>
</protein>
<feature type="domain" description="RING-type" evidence="14">
    <location>
        <begin position="456"/>
        <end position="496"/>
    </location>
</feature>
<comment type="similarity">
    <text evidence="11">Belongs to the ZNF598/HEL2 family.</text>
</comment>
<accession>A0A3M7MIK0</accession>
<feature type="compositionally biased region" description="Polar residues" evidence="13">
    <location>
        <begin position="1035"/>
        <end position="1049"/>
    </location>
</feature>
<dbReference type="PANTHER" id="PTHR22938:SF0">
    <property type="entry name" value="E3 UBIQUITIN-PROTEIN LIGASE ZNF598"/>
    <property type="match status" value="1"/>
</dbReference>
<comment type="catalytic activity">
    <reaction evidence="1">
        <text>S-ubiquitinyl-[E2 ubiquitin-conjugating enzyme]-L-cysteine + [acceptor protein]-L-lysine = [E2 ubiquitin-conjugating enzyme]-L-cysteine + N(6)-ubiquitinyl-[acceptor protein]-L-lysine.</text>
        <dbReference type="EC" id="2.3.2.27"/>
    </reaction>
</comment>
<dbReference type="InterPro" id="IPR044288">
    <property type="entry name" value="ZNF598/HEL2"/>
</dbReference>
<feature type="compositionally biased region" description="Low complexity" evidence="13">
    <location>
        <begin position="983"/>
        <end position="1005"/>
    </location>
</feature>
<keyword evidence="8" id="KW-0479">Metal-binding</keyword>
<dbReference type="InterPro" id="IPR041888">
    <property type="entry name" value="RING-HC_ZNF598/HEL2"/>
</dbReference>
<sequence>MSLAAYCYESNYTWAAAVMSSSHTLTSLQAPKTQPNPQKAASILAWFHKTAQAHSIKDLEKTLPQVSSINGMQVKDYLQALSDDNKIRVEKIGSGNWYWSFPADEKKAKDAALEKAQDEHSKASTTVADLQAKVKDVDAARAEDEEMLMEIGGDRQTLITKHSDLAKELGRLRTELAAYSEQDPVEMERKAAETQQARLDTERLTDQILLMQGWFKQQVGGGEDYLSMLKGLYDDEYDEEEQGLRELVHQARLQAAQIIRTCNHFDSFTAPRLGADLCYAVTAVTGMQGRTDHKYPPFACGARASYLPVALHLGSIASSRRKDYETPDITFFVCYSDGKNSYPAMASTGAEETAQVPTGGQRRGGGGRGGRGRGRDRAAHNGPEDGHDGIRLRGRGRGGRGRGNRDSAGGRGEHYPEKGKAPAVEPEEDGQGVSSLAKPYLQQSGDDDDDDDAEVCFICASPVQHTAIAPCNHRTCHICSIRMRALYKTKACAHCRTESDHVILTDEADRKYEDFSTADFFKSDDTLGIHFENSGVFDDTRLLLQYNCPDGECDVACLGWPDLHRHTKTAHNKMIDLCTRNKKVFTHEHELFTQPELRKHQKFGDDNPGAIDQSGFKGHPECGFCRERFYGDDELYTHCRDKHERCHICDRREGGSRKQQYFVNYDSLEVHFRKDHFLCPDRECLEKKFVVFDSEIDLKAHQLEVHPNGLSKEAIRDARRVDISGFQIRAPHDQAARSNRRVEQNDRRREGGRGGGRGRDPNTEPLPTSSAQPMSRAELAYQRQVEAQSTHSVTGRTFGGQLSTPTSGEAFAARPQQSSSQPATVTASRPAPAAANITNGLSQLNMNTQPGRGAPQTPQDQARLLRHNAVTERATNMARGSEIKLQEFRSSVSAYRTSKMSAAQLIEGFFALFDANSKDMGKLIKELADIFEIPAKREGLLKAWNDWKAINEDYPSLPGSATEQALNGGSTARGGSRVLKLKSSTAQSSRSSANQQASWSSSSSSNPFPALPVPSSRVGAKPGQTPWASSSSSSVGTSARSLPTPSHVASTANVNMNKKAPAADAFPALPAAAKPSSTIFSPGYTGNGLRRDNSGRSTPVGNVWGSSSGANSGTTTPALDDASTAGKKKGNKGKKQTLFQWG</sequence>
<dbReference type="InterPro" id="IPR040453">
    <property type="entry name" value="Mnd1_HTH"/>
</dbReference>
<dbReference type="PANTHER" id="PTHR22938">
    <property type="entry name" value="ZINC FINGER PROTEIN 598"/>
    <property type="match status" value="1"/>
</dbReference>
<keyword evidence="16" id="KW-1185">Reference proteome</keyword>
<dbReference type="EC" id="2.3.2.27" evidence="4"/>
<dbReference type="Pfam" id="PF23230">
    <property type="entry name" value="zf-C2H2_13"/>
    <property type="match status" value="1"/>
</dbReference>
<proteinExistence type="inferred from homology"/>
<feature type="compositionally biased region" description="Basic residues" evidence="13">
    <location>
        <begin position="392"/>
        <end position="402"/>
    </location>
</feature>
<evidence type="ECO:0000256" key="2">
    <source>
        <dbReference type="ARBA" id="ARBA00004496"/>
    </source>
</evidence>
<dbReference type="InterPro" id="IPR001841">
    <property type="entry name" value="Znf_RING"/>
</dbReference>
<evidence type="ECO:0000256" key="6">
    <source>
        <dbReference type="ARBA" id="ARBA00022553"/>
    </source>
</evidence>
<dbReference type="InterPro" id="IPR013087">
    <property type="entry name" value="Znf_C2H2_type"/>
</dbReference>
<dbReference type="InterPro" id="IPR013083">
    <property type="entry name" value="Znf_RING/FYVE/PHD"/>
</dbReference>
<feature type="region of interest" description="Disordered" evidence="13">
    <location>
        <begin position="961"/>
        <end position="1049"/>
    </location>
</feature>
<dbReference type="Pfam" id="PF03962">
    <property type="entry name" value="Mnd1"/>
    <property type="match status" value="1"/>
</dbReference>
<feature type="compositionally biased region" description="Polar residues" evidence="13">
    <location>
        <begin position="815"/>
        <end position="827"/>
    </location>
</feature>
<keyword evidence="5" id="KW-0963">Cytoplasm</keyword>
<dbReference type="InterPro" id="IPR056437">
    <property type="entry name" value="Znf-C2H2_ZNF598/HEL2"/>
</dbReference>
<dbReference type="OrthoDB" id="3838338at2759"/>
<feature type="region of interest" description="Disordered" evidence="13">
    <location>
        <begin position="1074"/>
        <end position="1142"/>
    </location>
</feature>
<dbReference type="AlphaFoldDB" id="A0A3M7MIK0"/>
<dbReference type="GO" id="GO:0072344">
    <property type="term" value="P:rescue of stalled ribosome"/>
    <property type="evidence" value="ECO:0007669"/>
    <property type="project" value="InterPro"/>
</dbReference>
<evidence type="ECO:0000256" key="10">
    <source>
        <dbReference type="ARBA" id="ARBA00022833"/>
    </source>
</evidence>
<dbReference type="GO" id="GO:0061630">
    <property type="term" value="F:ubiquitin protein ligase activity"/>
    <property type="evidence" value="ECO:0007669"/>
    <property type="project" value="UniProtKB-EC"/>
</dbReference>
<evidence type="ECO:0000256" key="9">
    <source>
        <dbReference type="ARBA" id="ARBA00022771"/>
    </source>
</evidence>
<dbReference type="SMART" id="SM00355">
    <property type="entry name" value="ZnF_C2H2"/>
    <property type="match status" value="4"/>
</dbReference>
<dbReference type="Pfam" id="PF23202">
    <property type="entry name" value="PAH_ZNF598"/>
    <property type="match status" value="1"/>
</dbReference>
<feature type="region of interest" description="Disordered" evidence="13">
    <location>
        <begin position="726"/>
        <end position="830"/>
    </location>
</feature>
<organism evidence="15 16">
    <name type="scientific">Pyrenophora seminiperda CCB06</name>
    <dbReference type="NCBI Taxonomy" id="1302712"/>
    <lineage>
        <taxon>Eukaryota</taxon>
        <taxon>Fungi</taxon>
        <taxon>Dikarya</taxon>
        <taxon>Ascomycota</taxon>
        <taxon>Pezizomycotina</taxon>
        <taxon>Dothideomycetes</taxon>
        <taxon>Pleosporomycetidae</taxon>
        <taxon>Pleosporales</taxon>
        <taxon>Pleosporineae</taxon>
        <taxon>Pleosporaceae</taxon>
        <taxon>Pyrenophora</taxon>
    </lineage>
</organism>
<dbReference type="Gene3D" id="3.30.40.10">
    <property type="entry name" value="Zinc/RING finger domain, C3HC4 (zinc finger)"/>
    <property type="match status" value="1"/>
</dbReference>
<keyword evidence="6" id="KW-0597">Phosphoprotein</keyword>
<comment type="subcellular location">
    <subcellularLocation>
        <location evidence="2">Cytoplasm</location>
    </subcellularLocation>
</comment>
<evidence type="ECO:0000256" key="3">
    <source>
        <dbReference type="ARBA" id="ARBA00004906"/>
    </source>
</evidence>
<evidence type="ECO:0000256" key="11">
    <source>
        <dbReference type="ARBA" id="ARBA00035113"/>
    </source>
</evidence>
<evidence type="ECO:0000256" key="7">
    <source>
        <dbReference type="ARBA" id="ARBA00022679"/>
    </source>
</evidence>
<evidence type="ECO:0000256" key="4">
    <source>
        <dbReference type="ARBA" id="ARBA00012483"/>
    </source>
</evidence>
<dbReference type="InterPro" id="IPR057634">
    <property type="entry name" value="PAH_ZNF598/HEL2"/>
</dbReference>
<feature type="compositionally biased region" description="Polar residues" evidence="13">
    <location>
        <begin position="961"/>
        <end position="970"/>
    </location>
</feature>